<name>A0A1X3RL99_9GAMM</name>
<protein>
    <recommendedName>
        <fullName evidence="3">DUF1963 domain-containing protein</fullName>
    </recommendedName>
</protein>
<comment type="caution">
    <text evidence="1">The sequence shown here is derived from an EMBL/GenBank/DDBJ whole genome shotgun (WGS) entry which is preliminary data.</text>
</comment>
<evidence type="ECO:0000313" key="1">
    <source>
        <dbReference type="EMBL" id="OSN02518.1"/>
    </source>
</evidence>
<dbReference type="EMBL" id="LUTP01000086">
    <property type="protein sequence ID" value="OSN02518.1"/>
    <property type="molecule type" value="Genomic_DNA"/>
</dbReference>
<gene>
    <name evidence="1" type="ORF">AU511_16280</name>
</gene>
<evidence type="ECO:0008006" key="3">
    <source>
        <dbReference type="Google" id="ProtNLM"/>
    </source>
</evidence>
<dbReference type="AlphaFoldDB" id="A0A1X3RL99"/>
<accession>A0A1X3RL99</accession>
<organism evidence="1 2">
    <name type="scientific">Lonsdalea iberica</name>
    <dbReference type="NCBI Taxonomy" id="1082703"/>
    <lineage>
        <taxon>Bacteria</taxon>
        <taxon>Pseudomonadati</taxon>
        <taxon>Pseudomonadota</taxon>
        <taxon>Gammaproteobacteria</taxon>
        <taxon>Enterobacterales</taxon>
        <taxon>Pectobacteriaceae</taxon>
        <taxon>Lonsdalea</taxon>
    </lineage>
</organism>
<sequence>MWKVERGDTMIVHKLTHENCGNDYEVILGGRPSLGWPQNPLGEDLKLVMTIDNDRLNKKLKGFNFPNGKFMSIFSTYSESRYFLDDVVYFGDSIEFDYIKKGFTKVVLSDSSFLDESSQEEANYFSLQPHEISDYDYPAFSYFSKELPNGLKGCDKLLDEYYFVCQIYSSDVPSKDGGALGLSDSIGYLFLKKNILDDSDAGFFFVQTA</sequence>
<evidence type="ECO:0000313" key="2">
    <source>
        <dbReference type="Proteomes" id="UP000194020"/>
    </source>
</evidence>
<reference evidence="1 2" key="1">
    <citation type="submission" date="2016-02" db="EMBL/GenBank/DDBJ databases">
        <title>Species-wide whole genome sequencing reveals diversity, host range in Lonsdalea quercina.</title>
        <authorList>
            <person name="Li Y."/>
        </authorList>
    </citation>
    <scope>NUCLEOTIDE SEQUENCE [LARGE SCALE GENOMIC DNA]</scope>
    <source>
        <strain evidence="1 2">LMG 26264</strain>
    </source>
</reference>
<dbReference type="Proteomes" id="UP000194020">
    <property type="component" value="Unassembled WGS sequence"/>
</dbReference>
<proteinExistence type="predicted"/>